<dbReference type="RefSeq" id="WP_153864068.1">
    <property type="nucleotide sequence ID" value="NZ_WJQS01000013.1"/>
</dbReference>
<accession>A0A6I2H191</accession>
<dbReference type="InterPro" id="IPR005583">
    <property type="entry name" value="YaaA"/>
</dbReference>
<proteinExistence type="inferred from homology"/>
<name>A0A6I2H191_9LACT</name>
<protein>
    <recommendedName>
        <fullName evidence="1">UPF0246 protein GIY09_11110</fullName>
    </recommendedName>
</protein>
<evidence type="ECO:0000313" key="2">
    <source>
        <dbReference type="EMBL" id="MRI86393.1"/>
    </source>
</evidence>
<dbReference type="NCBIfam" id="NF002543">
    <property type="entry name" value="PRK02101.1-4"/>
    <property type="match status" value="1"/>
</dbReference>
<organism evidence="2 3">
    <name type="scientific">Fundicoccus ignavus</name>
    <dbReference type="NCBI Taxonomy" id="2664442"/>
    <lineage>
        <taxon>Bacteria</taxon>
        <taxon>Bacillati</taxon>
        <taxon>Bacillota</taxon>
        <taxon>Bacilli</taxon>
        <taxon>Lactobacillales</taxon>
        <taxon>Aerococcaceae</taxon>
        <taxon>Fundicoccus</taxon>
    </lineage>
</organism>
<evidence type="ECO:0000313" key="3">
    <source>
        <dbReference type="Proteomes" id="UP000430975"/>
    </source>
</evidence>
<dbReference type="EMBL" id="WJQS01000013">
    <property type="protein sequence ID" value="MRI86393.1"/>
    <property type="molecule type" value="Genomic_DNA"/>
</dbReference>
<reference evidence="2 3" key="1">
    <citation type="submission" date="2019-11" db="EMBL/GenBank/DDBJ databases">
        <title>Characterisation of Fundicoccus ignavus gen. nov. sp. nov., a novel genus of the family Aerococcaceae isolated from bulk tank milk.</title>
        <authorList>
            <person name="Siebert A."/>
            <person name="Huptas C."/>
            <person name="Wenning M."/>
            <person name="Scherer S."/>
            <person name="Doll E.V."/>
        </authorList>
    </citation>
    <scope>NUCLEOTIDE SEQUENCE [LARGE SCALE GENOMIC DNA]</scope>
    <source>
        <strain evidence="2 3">WS4759</strain>
    </source>
</reference>
<dbReference type="PANTHER" id="PTHR30283">
    <property type="entry name" value="PEROXIDE STRESS RESPONSE PROTEIN YAAA"/>
    <property type="match status" value="1"/>
</dbReference>
<comment type="caution">
    <text evidence="2">The sequence shown here is derived from an EMBL/GenBank/DDBJ whole genome shotgun (WGS) entry which is preliminary data.</text>
</comment>
<sequence length="248" mass="28491">MKIIISPTKKMTIETDSFLAESEPQFLVETQCILDKLQVLSYEAAKQLWKCNDSIATENFERLKTMRLDKQLSPAVMSYKGLQFQYMAPDLFTEPALEYIKKHLCIVSGFYGLLRSFDGISPYRLEMQANLSVDGSKNLYDYWGDKLYQALEFDKGPVINLASKEYTKAIAPFLQTGDQLIEIVFATRGVDGKLKTKATPAKIARGQMVRYMAEHNVQDLESLKLFDHPHFQFSTEYSNDQQFVYLQV</sequence>
<comment type="similarity">
    <text evidence="1">Belongs to the UPF0246 family.</text>
</comment>
<dbReference type="GO" id="GO:0033194">
    <property type="term" value="P:response to hydroperoxide"/>
    <property type="evidence" value="ECO:0007669"/>
    <property type="project" value="TreeGrafter"/>
</dbReference>
<dbReference type="Proteomes" id="UP000430975">
    <property type="component" value="Unassembled WGS sequence"/>
</dbReference>
<dbReference type="GO" id="GO:0005829">
    <property type="term" value="C:cytosol"/>
    <property type="evidence" value="ECO:0007669"/>
    <property type="project" value="TreeGrafter"/>
</dbReference>
<gene>
    <name evidence="2" type="primary">yaaA</name>
    <name evidence="2" type="ORF">GIY09_11110</name>
</gene>
<dbReference type="Pfam" id="PF03883">
    <property type="entry name" value="H2O2_YaaD"/>
    <property type="match status" value="1"/>
</dbReference>
<evidence type="ECO:0000256" key="1">
    <source>
        <dbReference type="HAMAP-Rule" id="MF_00652"/>
    </source>
</evidence>
<dbReference type="AlphaFoldDB" id="A0A6I2H191"/>
<keyword evidence="3" id="KW-1185">Reference proteome</keyword>
<dbReference type="PANTHER" id="PTHR30283:SF4">
    <property type="entry name" value="PEROXIDE STRESS RESISTANCE PROTEIN YAAA"/>
    <property type="match status" value="1"/>
</dbReference>
<dbReference type="HAMAP" id="MF_00652">
    <property type="entry name" value="UPF0246"/>
    <property type="match status" value="1"/>
</dbReference>